<accession>A0ABV8CZK7</accession>
<protein>
    <submittedName>
        <fullName evidence="1">Uncharacterized protein</fullName>
    </submittedName>
</protein>
<proteinExistence type="predicted"/>
<dbReference type="RefSeq" id="WP_380429956.1">
    <property type="nucleotide sequence ID" value="NZ_JBHSAC010000020.1"/>
</dbReference>
<reference evidence="2" key="1">
    <citation type="journal article" date="2019" name="Int. J. Syst. Evol. Microbiol.">
        <title>The Global Catalogue of Microorganisms (GCM) 10K type strain sequencing project: providing services to taxonomists for standard genome sequencing and annotation.</title>
        <authorList>
            <consortium name="The Broad Institute Genomics Platform"/>
            <consortium name="The Broad Institute Genome Sequencing Center for Infectious Disease"/>
            <person name="Wu L."/>
            <person name="Ma J."/>
        </authorList>
    </citation>
    <scope>NUCLEOTIDE SEQUENCE [LARGE SCALE GENOMIC DNA]</scope>
    <source>
        <strain evidence="2">CCUG 58728</strain>
    </source>
</reference>
<sequence>MTLKKKLIVLLGITAVLVIGGIATINPFTGEREPKYKQEQDRMAQYLVEHYELTNGDSIKSIEIIEFQKNEMTGYWRITTK</sequence>
<dbReference type="Proteomes" id="UP001595901">
    <property type="component" value="Unassembled WGS sequence"/>
</dbReference>
<keyword evidence="2" id="KW-1185">Reference proteome</keyword>
<evidence type="ECO:0000313" key="1">
    <source>
        <dbReference type="EMBL" id="MFC3931621.1"/>
    </source>
</evidence>
<organism evidence="1 2">
    <name type="scientific">Streptococcus dentapri</name>
    <dbReference type="NCBI Taxonomy" id="573564"/>
    <lineage>
        <taxon>Bacteria</taxon>
        <taxon>Bacillati</taxon>
        <taxon>Bacillota</taxon>
        <taxon>Bacilli</taxon>
        <taxon>Lactobacillales</taxon>
        <taxon>Streptococcaceae</taxon>
        <taxon>Streptococcus</taxon>
    </lineage>
</organism>
<name>A0ABV8CZK7_9STRE</name>
<gene>
    <name evidence="1" type="ORF">ACFOSE_02275</name>
</gene>
<evidence type="ECO:0000313" key="2">
    <source>
        <dbReference type="Proteomes" id="UP001595901"/>
    </source>
</evidence>
<comment type="caution">
    <text evidence="1">The sequence shown here is derived from an EMBL/GenBank/DDBJ whole genome shotgun (WGS) entry which is preliminary data.</text>
</comment>
<dbReference type="EMBL" id="JBHSAC010000020">
    <property type="protein sequence ID" value="MFC3931621.1"/>
    <property type="molecule type" value="Genomic_DNA"/>
</dbReference>